<dbReference type="EMBL" id="JBHULU010000021">
    <property type="protein sequence ID" value="MFD2515598.1"/>
    <property type="molecule type" value="Genomic_DNA"/>
</dbReference>
<dbReference type="InterPro" id="IPR019587">
    <property type="entry name" value="Polyketide_cyclase/dehydratase"/>
</dbReference>
<keyword evidence="2" id="KW-1185">Reference proteome</keyword>
<proteinExistence type="predicted"/>
<dbReference type="RefSeq" id="WP_377510650.1">
    <property type="nucleotide sequence ID" value="NZ_JBHULU010000021.1"/>
</dbReference>
<reference evidence="2" key="1">
    <citation type="journal article" date="2019" name="Int. J. Syst. Evol. Microbiol.">
        <title>The Global Catalogue of Microorganisms (GCM) 10K type strain sequencing project: providing services to taxonomists for standard genome sequencing and annotation.</title>
        <authorList>
            <consortium name="The Broad Institute Genomics Platform"/>
            <consortium name="The Broad Institute Genome Sequencing Center for Infectious Disease"/>
            <person name="Wu L."/>
            <person name="Ma J."/>
        </authorList>
    </citation>
    <scope>NUCLEOTIDE SEQUENCE [LARGE SCALE GENOMIC DNA]</scope>
    <source>
        <strain evidence="2">KCTC 42498</strain>
    </source>
</reference>
<organism evidence="1 2">
    <name type="scientific">Pontibacter locisalis</name>
    <dbReference type="NCBI Taxonomy" id="1719035"/>
    <lineage>
        <taxon>Bacteria</taxon>
        <taxon>Pseudomonadati</taxon>
        <taxon>Bacteroidota</taxon>
        <taxon>Cytophagia</taxon>
        <taxon>Cytophagales</taxon>
        <taxon>Hymenobacteraceae</taxon>
        <taxon>Pontibacter</taxon>
    </lineage>
</organism>
<comment type="caution">
    <text evidence="1">The sequence shown here is derived from an EMBL/GenBank/DDBJ whole genome shotgun (WGS) entry which is preliminary data.</text>
</comment>
<dbReference type="Proteomes" id="UP001597544">
    <property type="component" value="Unassembled WGS sequence"/>
</dbReference>
<protein>
    <submittedName>
        <fullName evidence="1">SRPBCC family protein</fullName>
    </submittedName>
</protein>
<name>A0ABW5IRL2_9BACT</name>
<sequence>MRLLMKVLLSVAVVIVVTLGISFLLPTHLLLERSVVLDAKPAQVYSLLSNPTEWEKWSPVNKSVDPTMIRLFSGPMSGVGAKMQWSGDGVGNGEVELVEATANEKIIYTERDTSNALTIEGAFLLTAAEGNTVIYWSQKARIEDNPFERLKGLWLKYKKENELEEGLLRLKSTFEESNPKKPGRRKLAQAL</sequence>
<dbReference type="Gene3D" id="3.30.530.20">
    <property type="match status" value="1"/>
</dbReference>
<dbReference type="SUPFAM" id="SSF55961">
    <property type="entry name" value="Bet v1-like"/>
    <property type="match status" value="1"/>
</dbReference>
<evidence type="ECO:0000313" key="1">
    <source>
        <dbReference type="EMBL" id="MFD2515598.1"/>
    </source>
</evidence>
<gene>
    <name evidence="1" type="ORF">ACFSRY_17120</name>
</gene>
<evidence type="ECO:0000313" key="2">
    <source>
        <dbReference type="Proteomes" id="UP001597544"/>
    </source>
</evidence>
<accession>A0ABW5IRL2</accession>
<dbReference type="Pfam" id="PF10604">
    <property type="entry name" value="Polyketide_cyc2"/>
    <property type="match status" value="1"/>
</dbReference>
<dbReference type="InterPro" id="IPR023393">
    <property type="entry name" value="START-like_dom_sf"/>
</dbReference>